<evidence type="ECO:0000313" key="2">
    <source>
        <dbReference type="EMBL" id="PWJ57397.1"/>
    </source>
</evidence>
<proteinExistence type="predicted"/>
<organism evidence="2 3">
    <name type="scientific">Dyadobacter jejuensis</name>
    <dbReference type="NCBI Taxonomy" id="1082580"/>
    <lineage>
        <taxon>Bacteria</taxon>
        <taxon>Pseudomonadati</taxon>
        <taxon>Bacteroidota</taxon>
        <taxon>Cytophagia</taxon>
        <taxon>Cytophagales</taxon>
        <taxon>Spirosomataceae</taxon>
        <taxon>Dyadobacter</taxon>
    </lineage>
</organism>
<comment type="caution">
    <text evidence="2">The sequence shown here is derived from an EMBL/GenBank/DDBJ whole genome shotgun (WGS) entry which is preliminary data.</text>
</comment>
<reference evidence="2 3" key="1">
    <citation type="submission" date="2018-03" db="EMBL/GenBank/DDBJ databases">
        <title>Genomic Encyclopedia of Archaeal and Bacterial Type Strains, Phase II (KMG-II): from individual species to whole genera.</title>
        <authorList>
            <person name="Goeker M."/>
        </authorList>
    </citation>
    <scope>NUCLEOTIDE SEQUENCE [LARGE SCALE GENOMIC DNA]</scope>
    <source>
        <strain evidence="2 3">DSM 100346</strain>
    </source>
</reference>
<dbReference type="AlphaFoldDB" id="A0A316B486"/>
<keyword evidence="1" id="KW-0732">Signal</keyword>
<keyword evidence="3" id="KW-1185">Reference proteome</keyword>
<gene>
    <name evidence="2" type="ORF">CLV98_107104</name>
</gene>
<evidence type="ECO:0000313" key="3">
    <source>
        <dbReference type="Proteomes" id="UP000245880"/>
    </source>
</evidence>
<dbReference type="EMBL" id="QGDT01000007">
    <property type="protein sequence ID" value="PWJ57397.1"/>
    <property type="molecule type" value="Genomic_DNA"/>
</dbReference>
<dbReference type="Proteomes" id="UP000245880">
    <property type="component" value="Unassembled WGS sequence"/>
</dbReference>
<sequence>MKALLFLALFILSTAGTYRNVQAENQFSKDCYIVCWGEFGLGYITIDHLCIANVAVVESAKAEEASEYFNSEVYIKFPAAKNPYSSGYKSYYRTFDDRYEARTFRNKLIDKAKKVDHFSI</sequence>
<accession>A0A316B486</accession>
<name>A0A316B486_9BACT</name>
<feature type="chain" id="PRO_5016323282" evidence="1">
    <location>
        <begin position="24"/>
        <end position="120"/>
    </location>
</feature>
<feature type="signal peptide" evidence="1">
    <location>
        <begin position="1"/>
        <end position="23"/>
    </location>
</feature>
<dbReference type="RefSeq" id="WP_109675093.1">
    <property type="nucleotide sequence ID" value="NZ_QGDT01000007.1"/>
</dbReference>
<protein>
    <submittedName>
        <fullName evidence="2">Uncharacterized protein</fullName>
    </submittedName>
</protein>
<evidence type="ECO:0000256" key="1">
    <source>
        <dbReference type="SAM" id="SignalP"/>
    </source>
</evidence>